<name>A0A0S2KD05_9GAMM</name>
<dbReference type="AlphaFoldDB" id="A0A0S2KD05"/>
<feature type="compositionally biased region" description="Basic residues" evidence="1">
    <location>
        <begin position="1"/>
        <end position="10"/>
    </location>
</feature>
<protein>
    <submittedName>
        <fullName evidence="2">Uncharacterized protein</fullName>
    </submittedName>
</protein>
<dbReference type="KEGG" id="pspi:PS2015_1464"/>
<sequence length="79" mass="9277">MSLKEKRNRPRTPDVEPDLLEQGISQLELEIRTLQDWIGSIGPGEVEHRRSYEDMLRSRQEMLVSLKRQQTELAQKSSK</sequence>
<proteinExistence type="predicted"/>
<accession>A0A0S2KD05</accession>
<dbReference type="EMBL" id="CP013189">
    <property type="protein sequence ID" value="ALO46121.1"/>
    <property type="molecule type" value="Genomic_DNA"/>
</dbReference>
<keyword evidence="3" id="KW-1185">Reference proteome</keyword>
<dbReference type="Proteomes" id="UP000065641">
    <property type="component" value="Chromosome"/>
</dbReference>
<reference evidence="2 3" key="1">
    <citation type="submission" date="2015-11" db="EMBL/GenBank/DDBJ databases">
        <authorList>
            <person name="Zhang Y."/>
            <person name="Guo Z."/>
        </authorList>
    </citation>
    <scope>NUCLEOTIDE SEQUENCE [LARGE SCALE GENOMIC DNA]</scope>
    <source>
        <strain evidence="2 3">KCTC 32221</strain>
    </source>
</reference>
<organism evidence="2 3">
    <name type="scientific">Pseudohongiella spirulinae</name>
    <dbReference type="NCBI Taxonomy" id="1249552"/>
    <lineage>
        <taxon>Bacteria</taxon>
        <taxon>Pseudomonadati</taxon>
        <taxon>Pseudomonadota</taxon>
        <taxon>Gammaproteobacteria</taxon>
        <taxon>Pseudomonadales</taxon>
        <taxon>Pseudohongiellaceae</taxon>
        <taxon>Pseudohongiella</taxon>
    </lineage>
</organism>
<gene>
    <name evidence="2" type="ORF">PS2015_1464</name>
</gene>
<feature type="region of interest" description="Disordered" evidence="1">
    <location>
        <begin position="1"/>
        <end position="20"/>
    </location>
</feature>
<evidence type="ECO:0000313" key="2">
    <source>
        <dbReference type="EMBL" id="ALO46121.1"/>
    </source>
</evidence>
<dbReference type="OrthoDB" id="7066338at2"/>
<evidence type="ECO:0000256" key="1">
    <source>
        <dbReference type="SAM" id="MobiDB-lite"/>
    </source>
</evidence>
<dbReference type="RefSeq" id="WP_058021590.1">
    <property type="nucleotide sequence ID" value="NZ_CP013189.1"/>
</dbReference>
<evidence type="ECO:0000313" key="3">
    <source>
        <dbReference type="Proteomes" id="UP000065641"/>
    </source>
</evidence>
<dbReference type="STRING" id="1249552.PS2015_1464"/>